<evidence type="ECO:0000259" key="2">
    <source>
        <dbReference type="Pfam" id="PF17919"/>
    </source>
</evidence>
<dbReference type="InterPro" id="IPR043502">
    <property type="entry name" value="DNA/RNA_pol_sf"/>
</dbReference>
<accession>A0AA38FXJ8</accession>
<feature type="non-terminal residue" evidence="3">
    <location>
        <position position="203"/>
    </location>
</feature>
<name>A0AA38FXJ8_TAXCH</name>
<dbReference type="EMBL" id="JAHRHJ020000006">
    <property type="protein sequence ID" value="KAH9311935.1"/>
    <property type="molecule type" value="Genomic_DNA"/>
</dbReference>
<dbReference type="SUPFAM" id="SSF56672">
    <property type="entry name" value="DNA/RNA polymerases"/>
    <property type="match status" value="1"/>
</dbReference>
<feature type="non-terminal residue" evidence="3">
    <location>
        <position position="1"/>
    </location>
</feature>
<keyword evidence="4" id="KW-1185">Reference proteome</keyword>
<dbReference type="OMA" id="WVVLEMV"/>
<dbReference type="Gene3D" id="3.30.70.270">
    <property type="match status" value="2"/>
</dbReference>
<dbReference type="InterPro" id="IPR050951">
    <property type="entry name" value="Retrovirus_Pol_polyprotein"/>
</dbReference>
<reference evidence="3 4" key="1">
    <citation type="journal article" date="2021" name="Nat. Plants">
        <title>The Taxus genome provides insights into paclitaxel biosynthesis.</title>
        <authorList>
            <person name="Xiong X."/>
            <person name="Gou J."/>
            <person name="Liao Q."/>
            <person name="Li Y."/>
            <person name="Zhou Q."/>
            <person name="Bi G."/>
            <person name="Li C."/>
            <person name="Du R."/>
            <person name="Wang X."/>
            <person name="Sun T."/>
            <person name="Guo L."/>
            <person name="Liang H."/>
            <person name="Lu P."/>
            <person name="Wu Y."/>
            <person name="Zhang Z."/>
            <person name="Ro D.K."/>
            <person name="Shang Y."/>
            <person name="Huang S."/>
            <person name="Yan J."/>
        </authorList>
    </citation>
    <scope>NUCLEOTIDE SEQUENCE [LARGE SCALE GENOMIC DNA]</scope>
    <source>
        <strain evidence="3">Ta-2019</strain>
    </source>
</reference>
<dbReference type="AlphaFoldDB" id="A0AA38FXJ8"/>
<evidence type="ECO:0000313" key="4">
    <source>
        <dbReference type="Proteomes" id="UP000824469"/>
    </source>
</evidence>
<proteinExistence type="predicted"/>
<dbReference type="InterPro" id="IPR041577">
    <property type="entry name" value="RT_RNaseH_2"/>
</dbReference>
<evidence type="ECO:0000256" key="1">
    <source>
        <dbReference type="ARBA" id="ARBA00023268"/>
    </source>
</evidence>
<sequence length="203" mass="23380">RRCDHPEVLRVILSRLIEYGVTLNPEKCVFGVTGGKLLGYIISSRGIDVDPTKIWVVLEMVPPSDESGIRSFLRKLGAIRRFIPDLSFAIHPINNLLKKDYSIDWTEDCNEAFDAVKCFLLSPPTLMPPKPDHPLILYSRATNVSLACMLAQEDDDKRERVIYFISRTLLDYETRYTQAERECLAIIFATKCLRHYMLNQETR</sequence>
<organism evidence="3 4">
    <name type="scientific">Taxus chinensis</name>
    <name type="common">Chinese yew</name>
    <name type="synonym">Taxus wallichiana var. chinensis</name>
    <dbReference type="NCBI Taxonomy" id="29808"/>
    <lineage>
        <taxon>Eukaryota</taxon>
        <taxon>Viridiplantae</taxon>
        <taxon>Streptophyta</taxon>
        <taxon>Embryophyta</taxon>
        <taxon>Tracheophyta</taxon>
        <taxon>Spermatophyta</taxon>
        <taxon>Pinopsida</taxon>
        <taxon>Pinidae</taxon>
        <taxon>Conifers II</taxon>
        <taxon>Cupressales</taxon>
        <taxon>Taxaceae</taxon>
        <taxon>Taxus</taxon>
    </lineage>
</organism>
<dbReference type="InterPro" id="IPR043128">
    <property type="entry name" value="Rev_trsase/Diguanyl_cyclase"/>
</dbReference>
<evidence type="ECO:0000313" key="3">
    <source>
        <dbReference type="EMBL" id="KAH9311935.1"/>
    </source>
</evidence>
<keyword evidence="1" id="KW-0511">Multifunctional enzyme</keyword>
<dbReference type="Pfam" id="PF17919">
    <property type="entry name" value="RT_RNaseH_2"/>
    <property type="match status" value="1"/>
</dbReference>
<gene>
    <name evidence="3" type="ORF">KI387_026970</name>
</gene>
<dbReference type="GO" id="GO:0003824">
    <property type="term" value="F:catalytic activity"/>
    <property type="evidence" value="ECO:0007669"/>
    <property type="project" value="UniProtKB-KW"/>
</dbReference>
<protein>
    <recommendedName>
        <fullName evidence="2">Reverse transcriptase/retrotransposon-derived protein RNase H-like domain-containing protein</fullName>
    </recommendedName>
</protein>
<dbReference type="PANTHER" id="PTHR37984:SF5">
    <property type="entry name" value="PROTEIN NYNRIN-LIKE"/>
    <property type="match status" value="1"/>
</dbReference>
<dbReference type="Proteomes" id="UP000824469">
    <property type="component" value="Unassembled WGS sequence"/>
</dbReference>
<comment type="caution">
    <text evidence="3">The sequence shown here is derived from an EMBL/GenBank/DDBJ whole genome shotgun (WGS) entry which is preliminary data.</text>
</comment>
<feature type="domain" description="Reverse transcriptase/retrotransposon-derived protein RNase H-like" evidence="2">
    <location>
        <begin position="105"/>
        <end position="201"/>
    </location>
</feature>
<dbReference type="PANTHER" id="PTHR37984">
    <property type="entry name" value="PROTEIN CBG26694"/>
    <property type="match status" value="1"/>
</dbReference>